<evidence type="ECO:0000259" key="3">
    <source>
        <dbReference type="Pfam" id="PF19778"/>
    </source>
</evidence>
<name>A0A1H9W5Y9_9BACI</name>
<dbReference type="SUPFAM" id="SSF52540">
    <property type="entry name" value="P-loop containing nucleoside triphosphate hydrolases"/>
    <property type="match status" value="1"/>
</dbReference>
<gene>
    <name evidence="4" type="ORF">SAMN04487944_1363</name>
</gene>
<feature type="coiled-coil region" evidence="1">
    <location>
        <begin position="436"/>
        <end position="463"/>
    </location>
</feature>
<dbReference type="AlphaFoldDB" id="A0A1H9W5Y9"/>
<evidence type="ECO:0000313" key="5">
    <source>
        <dbReference type="Proteomes" id="UP000199687"/>
    </source>
</evidence>
<proteinExistence type="predicted"/>
<dbReference type="GO" id="GO:0003677">
    <property type="term" value="F:DNA binding"/>
    <property type="evidence" value="ECO:0007669"/>
    <property type="project" value="InterPro"/>
</dbReference>
<keyword evidence="5" id="KW-1185">Reference proteome</keyword>
<dbReference type="GO" id="GO:0015668">
    <property type="term" value="F:type III site-specific deoxyribonuclease activity"/>
    <property type="evidence" value="ECO:0007669"/>
    <property type="project" value="InterPro"/>
</dbReference>
<evidence type="ECO:0000256" key="1">
    <source>
        <dbReference type="SAM" id="Coils"/>
    </source>
</evidence>
<dbReference type="RefSeq" id="WP_089744459.1">
    <property type="nucleotide sequence ID" value="NZ_FOGL01000036.1"/>
</dbReference>
<dbReference type="PANTHER" id="PTHR47396:SF1">
    <property type="entry name" value="ATP-DEPENDENT HELICASE IRC3-RELATED"/>
    <property type="match status" value="1"/>
</dbReference>
<dbReference type="InterPro" id="IPR027417">
    <property type="entry name" value="P-loop_NTPase"/>
</dbReference>
<dbReference type="InterPro" id="IPR045572">
    <property type="entry name" value="RE_endonuc_C"/>
</dbReference>
<dbReference type="OrthoDB" id="9804145at2"/>
<evidence type="ECO:0000313" key="4">
    <source>
        <dbReference type="EMBL" id="SES28883.1"/>
    </source>
</evidence>
<accession>A0A1H9W5Y9</accession>
<feature type="domain" description="Helicase/UvrB N-terminal" evidence="2">
    <location>
        <begin position="78"/>
        <end position="258"/>
    </location>
</feature>
<dbReference type="Pfam" id="PF04851">
    <property type="entry name" value="ResIII"/>
    <property type="match status" value="1"/>
</dbReference>
<reference evidence="4 5" key="1">
    <citation type="submission" date="2016-10" db="EMBL/GenBank/DDBJ databases">
        <authorList>
            <person name="de Groot N.N."/>
        </authorList>
    </citation>
    <scope>NUCLEOTIDE SEQUENCE [LARGE SCALE GENOMIC DNA]</scope>
    <source>
        <strain evidence="4 5">CGMCC 1.7727</strain>
    </source>
</reference>
<dbReference type="InterPro" id="IPR006935">
    <property type="entry name" value="Helicase/UvrB_N"/>
</dbReference>
<dbReference type="InterPro" id="IPR050742">
    <property type="entry name" value="Helicase_Restrict-Modif_Enz"/>
</dbReference>
<dbReference type="Gene3D" id="3.40.50.300">
    <property type="entry name" value="P-loop containing nucleotide triphosphate hydrolases"/>
    <property type="match status" value="2"/>
</dbReference>
<dbReference type="STRING" id="531814.SAMN04487944_1363"/>
<keyword evidence="1" id="KW-0175">Coiled coil</keyword>
<evidence type="ECO:0000259" key="2">
    <source>
        <dbReference type="Pfam" id="PF04851"/>
    </source>
</evidence>
<dbReference type="NCBIfam" id="NF012027">
    <property type="entry name" value="PRK15483.1"/>
    <property type="match status" value="1"/>
</dbReference>
<dbReference type="Proteomes" id="UP000199687">
    <property type="component" value="Unassembled WGS sequence"/>
</dbReference>
<organism evidence="4 5">
    <name type="scientific">Gracilibacillus ureilyticus</name>
    <dbReference type="NCBI Taxonomy" id="531814"/>
    <lineage>
        <taxon>Bacteria</taxon>
        <taxon>Bacillati</taxon>
        <taxon>Bacillota</taxon>
        <taxon>Bacilli</taxon>
        <taxon>Bacillales</taxon>
        <taxon>Bacillaceae</taxon>
        <taxon>Gracilibacillus</taxon>
    </lineage>
</organism>
<sequence length="989" mass="114243">MGIQLKLLPHQTECLQAITSIFDGVRITSNNPIYQNPIIDTKDSKLITNIEQIWTGEKNESKPIPKKMRRRVEEGIFGIDAKLETGTGKTYIYTRLMYELHKLYGFNKFIILVPSTPIKEGTKSFIQADYARTHFNDLYPNISLDLNVLDAQKSKNSGRKMFPGAVANYARGTRQEKNKISVLLMSDSMLLSKKTMEKDDYDQTLFGSFTQPYKTLAETKPIVIIDEPHRFKRENKAFQCIEEELRPQCIIRFGATFPVLQKSEEKDYNNLVYNLDSCGAFNDGLVKGVAVQTLNEINEDDCKLKLMKLTYRPRTCVFRNEQTRENYTLQIGDFLSDIDERFSGITIEGIWQTDDPNIPKGVTLSNGQILQQNDIIYSSVYGTTYQELMLKQAIDNHFKQERENFLRENKIKTLSLFFIDSISSYRGTNNDGSLRLKFESMLKEKLEEEIREIEDIDNKTIKQYKEYLEASLKDIKKTNGGYFSEDNSTKDEDIQNEVDKILRDKESLLSFKNEAGKWNTMRFIFSKWTLREGWDNPNVFQIAKLRSSGSEISKLQEVGRGLRLPVDEYGNRMESEQFYLTYLVDYSEKGFANKLISEINSDAQVSSNLKGLLSKVAKMRNMSEEVLLVELLNAGLVDIEMNIKQDKRDELIAKYPEFNTGVGSDKVLETSKGNKAKVKIRAKRFEDIKDLWQKINQKYYLKIDEISDNELKSAVLEILEKGVYEQQIVYATEQRTENKGDSVGIKERKAGYHIFDEIIPYNQFLIKINKNTGISLPILHNAIIEYANGKKLEDDFFNYNTLNNFIREFQEWLEDTFIKRFSYYKLGIDAKETALTDYNGHMKKYIVQGSLGLLRDENTEVPSTFLYDSFVYDSPKERETIAKSDIDEVVVFGKIPRRSIQVPLYYGGTTSPDFMYVLKKKDGDYIINFIVETKDIKKSGGLRGDENKRIAAAEEFLNTLRADGLNVRFKKQMKHNDIVTLINQTLSES</sequence>
<dbReference type="GO" id="GO:0005524">
    <property type="term" value="F:ATP binding"/>
    <property type="evidence" value="ECO:0007669"/>
    <property type="project" value="InterPro"/>
</dbReference>
<dbReference type="GO" id="GO:0005829">
    <property type="term" value="C:cytosol"/>
    <property type="evidence" value="ECO:0007669"/>
    <property type="project" value="TreeGrafter"/>
</dbReference>
<protein>
    <submittedName>
        <fullName evidence="4">Type III restriction enzyme</fullName>
    </submittedName>
</protein>
<dbReference type="Pfam" id="PF19778">
    <property type="entry name" value="RE_endonuc"/>
    <property type="match status" value="1"/>
</dbReference>
<dbReference type="EMBL" id="FOGL01000036">
    <property type="protein sequence ID" value="SES28883.1"/>
    <property type="molecule type" value="Genomic_DNA"/>
</dbReference>
<dbReference type="PANTHER" id="PTHR47396">
    <property type="entry name" value="TYPE I RESTRICTION ENZYME ECOKI R PROTEIN"/>
    <property type="match status" value="1"/>
</dbReference>
<feature type="domain" description="Type III restriction enzyme C-terminal endonuclease" evidence="3">
    <location>
        <begin position="865"/>
        <end position="973"/>
    </location>
</feature>